<dbReference type="Proteomes" id="UP001219525">
    <property type="component" value="Unassembled WGS sequence"/>
</dbReference>
<gene>
    <name evidence="2" type="ORF">GGX14DRAFT_562632</name>
</gene>
<sequence>MTSTLAALSVALPPISSPDSSLHVVFHNDSALDPAAPIACLTIAAPPSSRTSFLRVALRLEQAPLSPSPLPRSRSRAPESASTAPPLPRPLSPRQDADHVTIRAETARVSPALIQGNTTSKPRSRRCFVCGKQNTHALSFRFCPRTRTLLRRQLAKLDSGRLVLPNGSPLPMTRHAGGIAGHLISQSNAALRVPEHHTTTAPSIRVLPRSTHSKPRTELRLSPPLPRFEPADHDEPTHDSSSPHATPLPSPVLSPKRVPRRRKPYRTHFPHVFLPCNSCTFRKFHQTLLDMLFYRSMRKSLHGVITALDQLDTGANSPDELRLHATNALAPFHFRIDLEVKIRVLPTVEVRNEREVVFIFITAAHSQYYAPCPKPPSRLRPVNPALHREHVASEPQAPEPRVIELPSRYDHARVLHGYARHAPHDLAFLLLASTVFSSAHSPYLFLLYSLIPDARPAFSVELCDPDTPEPSILPITEPSRLPFALHACTALLLFPTRFLLPASTTSRRFLSTFYFIVAPYIPDDRPDILSRADELVLRHRQPAPDAPPPTLSTEGQEIMDAANALVLTVDNLPSAFWEEGS</sequence>
<dbReference type="EMBL" id="JARJCW010000017">
    <property type="protein sequence ID" value="KAJ7215420.1"/>
    <property type="molecule type" value="Genomic_DNA"/>
</dbReference>
<dbReference type="AlphaFoldDB" id="A0AAD6VK11"/>
<evidence type="ECO:0000313" key="2">
    <source>
        <dbReference type="EMBL" id="KAJ7215420.1"/>
    </source>
</evidence>
<organism evidence="2 3">
    <name type="scientific">Mycena pura</name>
    <dbReference type="NCBI Taxonomy" id="153505"/>
    <lineage>
        <taxon>Eukaryota</taxon>
        <taxon>Fungi</taxon>
        <taxon>Dikarya</taxon>
        <taxon>Basidiomycota</taxon>
        <taxon>Agaricomycotina</taxon>
        <taxon>Agaricomycetes</taxon>
        <taxon>Agaricomycetidae</taxon>
        <taxon>Agaricales</taxon>
        <taxon>Marasmiineae</taxon>
        <taxon>Mycenaceae</taxon>
        <taxon>Mycena</taxon>
    </lineage>
</organism>
<feature type="compositionally biased region" description="Basic and acidic residues" evidence="1">
    <location>
        <begin position="229"/>
        <end position="238"/>
    </location>
</feature>
<keyword evidence="3" id="KW-1185">Reference proteome</keyword>
<proteinExistence type="predicted"/>
<reference evidence="2" key="1">
    <citation type="submission" date="2023-03" db="EMBL/GenBank/DDBJ databases">
        <title>Massive genome expansion in bonnet fungi (Mycena s.s.) driven by repeated elements and novel gene families across ecological guilds.</title>
        <authorList>
            <consortium name="Lawrence Berkeley National Laboratory"/>
            <person name="Harder C.B."/>
            <person name="Miyauchi S."/>
            <person name="Viragh M."/>
            <person name="Kuo A."/>
            <person name="Thoen E."/>
            <person name="Andreopoulos B."/>
            <person name="Lu D."/>
            <person name="Skrede I."/>
            <person name="Drula E."/>
            <person name="Henrissat B."/>
            <person name="Morin E."/>
            <person name="Kohler A."/>
            <person name="Barry K."/>
            <person name="LaButti K."/>
            <person name="Morin E."/>
            <person name="Salamov A."/>
            <person name="Lipzen A."/>
            <person name="Mereny Z."/>
            <person name="Hegedus B."/>
            <person name="Baldrian P."/>
            <person name="Stursova M."/>
            <person name="Weitz H."/>
            <person name="Taylor A."/>
            <person name="Grigoriev I.V."/>
            <person name="Nagy L.G."/>
            <person name="Martin F."/>
            <person name="Kauserud H."/>
        </authorList>
    </citation>
    <scope>NUCLEOTIDE SEQUENCE</scope>
    <source>
        <strain evidence="2">9144</strain>
    </source>
</reference>
<evidence type="ECO:0000313" key="3">
    <source>
        <dbReference type="Proteomes" id="UP001219525"/>
    </source>
</evidence>
<feature type="region of interest" description="Disordered" evidence="1">
    <location>
        <begin position="65"/>
        <end position="95"/>
    </location>
</feature>
<feature type="region of interest" description="Disordered" evidence="1">
    <location>
        <begin position="195"/>
        <end position="259"/>
    </location>
</feature>
<comment type="caution">
    <text evidence="2">The sequence shown here is derived from an EMBL/GenBank/DDBJ whole genome shotgun (WGS) entry which is preliminary data.</text>
</comment>
<accession>A0AAD6VK11</accession>
<evidence type="ECO:0000256" key="1">
    <source>
        <dbReference type="SAM" id="MobiDB-lite"/>
    </source>
</evidence>
<name>A0AAD6VK11_9AGAR</name>
<protein>
    <submittedName>
        <fullName evidence="2">Uncharacterized protein</fullName>
    </submittedName>
</protein>